<dbReference type="Proteomes" id="UP000189703">
    <property type="component" value="Unplaced"/>
</dbReference>
<reference evidence="3" key="1">
    <citation type="submission" date="2025-08" db="UniProtKB">
        <authorList>
            <consortium name="RefSeq"/>
        </authorList>
    </citation>
    <scope>IDENTIFICATION</scope>
</reference>
<evidence type="ECO:0000256" key="1">
    <source>
        <dbReference type="ARBA" id="ARBA00007843"/>
    </source>
</evidence>
<accession>A0A1U8AH07</accession>
<dbReference type="SMART" id="SM00554">
    <property type="entry name" value="FAS1"/>
    <property type="match status" value="2"/>
</dbReference>
<protein>
    <submittedName>
        <fullName evidence="3">Fasciclin-like arabinogalactan protein 21</fullName>
    </submittedName>
</protein>
<dbReference type="InterPro" id="IPR036378">
    <property type="entry name" value="FAS1_dom_sf"/>
</dbReference>
<dbReference type="PANTHER" id="PTHR33985">
    <property type="entry name" value="OS02G0491300 PROTEIN-RELATED"/>
    <property type="match status" value="1"/>
</dbReference>
<dbReference type="PANTHER" id="PTHR33985:SF19">
    <property type="entry name" value="FASCICLIN-LIKE ARABINOGALACTAN PROTEIN 21"/>
    <property type="match status" value="1"/>
</dbReference>
<dbReference type="Pfam" id="PF02469">
    <property type="entry name" value="Fasciclin"/>
    <property type="match status" value="1"/>
</dbReference>
<organism evidence="2 3">
    <name type="scientific">Nelumbo nucifera</name>
    <name type="common">Sacred lotus</name>
    <dbReference type="NCBI Taxonomy" id="4432"/>
    <lineage>
        <taxon>Eukaryota</taxon>
        <taxon>Viridiplantae</taxon>
        <taxon>Streptophyta</taxon>
        <taxon>Embryophyta</taxon>
        <taxon>Tracheophyta</taxon>
        <taxon>Spermatophyta</taxon>
        <taxon>Magnoliopsida</taxon>
        <taxon>Proteales</taxon>
        <taxon>Nelumbonaceae</taxon>
        <taxon>Nelumbo</taxon>
    </lineage>
</organism>
<dbReference type="OMA" id="TSHPLWF"/>
<dbReference type="Gene3D" id="2.30.180.10">
    <property type="entry name" value="FAS1 domain"/>
    <property type="match status" value="2"/>
</dbReference>
<gene>
    <name evidence="3" type="primary">LOC104600158</name>
</gene>
<name>A0A1U8AH07_NELNU</name>
<dbReference type="PROSITE" id="PS50213">
    <property type="entry name" value="FAS1"/>
    <property type="match status" value="1"/>
</dbReference>
<dbReference type="OrthoDB" id="1525874at2759"/>
<dbReference type="GeneID" id="104600158"/>
<dbReference type="RefSeq" id="XP_010261302.1">
    <property type="nucleotide sequence ID" value="XM_010263000.2"/>
</dbReference>
<comment type="similarity">
    <text evidence="1">Belongs to the fasciclin-like AGP family.</text>
</comment>
<dbReference type="KEGG" id="nnu:104600158"/>
<proteinExistence type="inferred from homology"/>
<sequence>MAGSCSHWWHAPIYATISVILAVTAISTSYHPDTKAQIPHSVGSDSLNLHKLSLSLNASRALRREGFNFMATILLISPEEVLPSSESTIFAIQDHDISNVSLPPWLMKDLLHYHTSPSKLSLEDLSKKPQGRCIPTLLPGKNLAITKIDGQERKVEINHVLISHPDIFVEGPYSIHGIPGPFTSFDPREIEPDWDFIRSPICDSNGSLVADASEARNRVPWSRILRLLSSNGFISFAVGLHGVLDGILRDNVDLSSVTIFAPPDLAYVGSPSPLLETIVRLHILPQRYTYRELSLLPEKASLKTLLPDEDLQITSEVSFTGTVSINGIKITTPDFISSQEFMIHGISRALEKVKLSTISR</sequence>
<dbReference type="AlphaFoldDB" id="A0A1U8AH07"/>
<dbReference type="eggNOG" id="ENOG502QSMZ">
    <property type="taxonomic scope" value="Eukaryota"/>
</dbReference>
<evidence type="ECO:0000313" key="3">
    <source>
        <dbReference type="RefSeq" id="XP_010261302.1"/>
    </source>
</evidence>
<evidence type="ECO:0000313" key="2">
    <source>
        <dbReference type="Proteomes" id="UP000189703"/>
    </source>
</evidence>
<dbReference type="FunCoup" id="A0A1U8AH07">
    <property type="interactions" value="9"/>
</dbReference>
<keyword evidence="2" id="KW-1185">Reference proteome</keyword>
<dbReference type="InterPro" id="IPR052806">
    <property type="entry name" value="Fasciclin-like_AGP"/>
</dbReference>
<dbReference type="SUPFAM" id="SSF82153">
    <property type="entry name" value="FAS1 domain"/>
    <property type="match status" value="2"/>
</dbReference>
<dbReference type="STRING" id="4432.A0A1U8AH07"/>
<dbReference type="InterPro" id="IPR000782">
    <property type="entry name" value="FAS1_domain"/>
</dbReference>